<dbReference type="Proteomes" id="UP000818029">
    <property type="component" value="Chromosome A12"/>
</dbReference>
<name>A0ABM2ZBL8_GOSHI</name>
<reference evidence="2" key="1">
    <citation type="journal article" date="2020" name="Nat. Genet.">
        <title>Genomic diversifications of five Gossypium allopolyploid species and their impact on cotton improvement.</title>
        <authorList>
            <person name="Chen Z.J."/>
            <person name="Sreedasyam A."/>
            <person name="Ando A."/>
            <person name="Song Q."/>
            <person name="De Santiago L.M."/>
            <person name="Hulse-Kemp A.M."/>
            <person name="Ding M."/>
            <person name="Ye W."/>
            <person name="Kirkbride R.C."/>
            <person name="Jenkins J."/>
            <person name="Plott C."/>
            <person name="Lovell J."/>
            <person name="Lin Y.M."/>
            <person name="Vaughn R."/>
            <person name="Liu B."/>
            <person name="Simpson S."/>
            <person name="Scheffler B.E."/>
            <person name="Wen L."/>
            <person name="Saski C.A."/>
            <person name="Grover C.E."/>
            <person name="Hu G."/>
            <person name="Conover J.L."/>
            <person name="Carlson J.W."/>
            <person name="Shu S."/>
            <person name="Boston L.B."/>
            <person name="Williams M."/>
            <person name="Peterson D.G."/>
            <person name="McGee K."/>
            <person name="Jones D.C."/>
            <person name="Wendel J.F."/>
            <person name="Stelly D.M."/>
            <person name="Grimwood J."/>
            <person name="Schmutz J."/>
        </authorList>
    </citation>
    <scope>NUCLEOTIDE SEQUENCE [LARGE SCALE GENOMIC DNA]</scope>
    <source>
        <strain evidence="2">cv. TM-1</strain>
    </source>
</reference>
<gene>
    <name evidence="3" type="primary">LOC121211403</name>
</gene>
<dbReference type="Gene3D" id="3.30.420.10">
    <property type="entry name" value="Ribonuclease H-like superfamily/Ribonuclease H"/>
    <property type="match status" value="1"/>
</dbReference>
<organism evidence="2 3">
    <name type="scientific">Gossypium hirsutum</name>
    <name type="common">Upland cotton</name>
    <name type="synonym">Gossypium mexicanum</name>
    <dbReference type="NCBI Taxonomy" id="3635"/>
    <lineage>
        <taxon>Eukaryota</taxon>
        <taxon>Viridiplantae</taxon>
        <taxon>Streptophyta</taxon>
        <taxon>Embryophyta</taxon>
        <taxon>Tracheophyta</taxon>
        <taxon>Spermatophyta</taxon>
        <taxon>Magnoliopsida</taxon>
        <taxon>eudicotyledons</taxon>
        <taxon>Gunneridae</taxon>
        <taxon>Pentapetalae</taxon>
        <taxon>rosids</taxon>
        <taxon>malvids</taxon>
        <taxon>Malvales</taxon>
        <taxon>Malvaceae</taxon>
        <taxon>Malvoideae</taxon>
        <taxon>Gossypium</taxon>
    </lineage>
</organism>
<evidence type="ECO:0000259" key="1">
    <source>
        <dbReference type="Pfam" id="PF17921"/>
    </source>
</evidence>
<proteinExistence type="predicted"/>
<dbReference type="SUPFAM" id="SSF53098">
    <property type="entry name" value="Ribonuclease H-like"/>
    <property type="match status" value="1"/>
</dbReference>
<dbReference type="Pfam" id="PF17921">
    <property type="entry name" value="Integrase_H2C2"/>
    <property type="match status" value="1"/>
</dbReference>
<dbReference type="GeneID" id="121211403"/>
<evidence type="ECO:0000313" key="3">
    <source>
        <dbReference type="RefSeq" id="XP_040940100.1"/>
    </source>
</evidence>
<evidence type="ECO:0000313" key="2">
    <source>
        <dbReference type="Proteomes" id="UP000818029"/>
    </source>
</evidence>
<keyword evidence="2" id="KW-1185">Reference proteome</keyword>
<protein>
    <recommendedName>
        <fullName evidence="1">Integrase zinc-binding domain-containing protein</fullName>
    </recommendedName>
</protein>
<reference evidence="3" key="2">
    <citation type="submission" date="2025-08" db="UniProtKB">
        <authorList>
            <consortium name="RefSeq"/>
        </authorList>
    </citation>
    <scope>IDENTIFICATION</scope>
</reference>
<dbReference type="InterPro" id="IPR041588">
    <property type="entry name" value="Integrase_H2C2"/>
</dbReference>
<feature type="domain" description="Integrase zinc-binding" evidence="1">
    <location>
        <begin position="77"/>
        <end position="125"/>
    </location>
</feature>
<accession>A0ABM2ZBL8</accession>
<dbReference type="InterPro" id="IPR036397">
    <property type="entry name" value="RNaseH_sf"/>
</dbReference>
<sequence length="321" mass="37253">MTDLRAMFSRLSLYDDGSLLVELQVKPTWLDQIKDNQLGDKSLELRFRQVEAGTTTDFRIDSDGVLRFPDRICVHNDEDLRLSILREAHSSTSAMRPRGNKMYRDFRELYWWPGLKHEVTDFVAHYDGQSDRAIQILEDMLRGCVMEFRGRWEEYMPLAEFTCNNSYQSSIQMTPYEVLYGSKCCTPLYWTELGERRILGQELVSEIEDKLELPSELDCIHDVFHVSILRHYRSNPSHIVPVEKIDVRPDLTFEEEPVQILDRDVKILRRKSISLVKGLIKVQQISNRILNSEKTPFFVEGFGVVVVGLAVKTNQVCTSIA</sequence>
<dbReference type="PANTHER" id="PTHR46148:SF44">
    <property type="entry name" value="GAG-POL POLYPROTEIN"/>
    <property type="match status" value="1"/>
</dbReference>
<dbReference type="RefSeq" id="XP_040940100.1">
    <property type="nucleotide sequence ID" value="XM_041084166.1"/>
</dbReference>
<dbReference type="PANTHER" id="PTHR46148">
    <property type="entry name" value="CHROMO DOMAIN-CONTAINING PROTEIN"/>
    <property type="match status" value="1"/>
</dbReference>
<dbReference type="InterPro" id="IPR012337">
    <property type="entry name" value="RNaseH-like_sf"/>
</dbReference>